<feature type="region of interest" description="Disordered" evidence="1">
    <location>
        <begin position="597"/>
        <end position="626"/>
    </location>
</feature>
<feature type="region of interest" description="Disordered" evidence="1">
    <location>
        <begin position="468"/>
        <end position="492"/>
    </location>
</feature>
<feature type="compositionally biased region" description="Gly residues" evidence="1">
    <location>
        <begin position="608"/>
        <end position="620"/>
    </location>
</feature>
<dbReference type="EMBL" id="QXFV01003269">
    <property type="protein sequence ID" value="KAE8978286.1"/>
    <property type="molecule type" value="Genomic_DNA"/>
</dbReference>
<dbReference type="OrthoDB" id="129607at2759"/>
<evidence type="ECO:0000313" key="5">
    <source>
        <dbReference type="Proteomes" id="UP000435112"/>
    </source>
</evidence>
<gene>
    <name evidence="2" type="ORF">PR001_g24887</name>
    <name evidence="3" type="ORF">PR002_g24063</name>
</gene>
<evidence type="ECO:0000256" key="1">
    <source>
        <dbReference type="SAM" id="MobiDB-lite"/>
    </source>
</evidence>
<dbReference type="Proteomes" id="UP000435112">
    <property type="component" value="Unassembled WGS sequence"/>
</dbReference>
<dbReference type="AlphaFoldDB" id="A0A6A3I644"/>
<name>A0A6A3I644_9STRA</name>
<dbReference type="Proteomes" id="UP000429607">
    <property type="component" value="Unassembled WGS sequence"/>
</dbReference>
<evidence type="ECO:0000313" key="4">
    <source>
        <dbReference type="Proteomes" id="UP000429607"/>
    </source>
</evidence>
<dbReference type="EMBL" id="QXFU01002873">
    <property type="protein sequence ID" value="KAE8980630.1"/>
    <property type="molecule type" value="Genomic_DNA"/>
</dbReference>
<feature type="region of interest" description="Disordered" evidence="1">
    <location>
        <begin position="533"/>
        <end position="580"/>
    </location>
</feature>
<organism evidence="2 4">
    <name type="scientific">Phytophthora rubi</name>
    <dbReference type="NCBI Taxonomy" id="129364"/>
    <lineage>
        <taxon>Eukaryota</taxon>
        <taxon>Sar</taxon>
        <taxon>Stramenopiles</taxon>
        <taxon>Oomycota</taxon>
        <taxon>Peronosporomycetes</taxon>
        <taxon>Peronosporales</taxon>
        <taxon>Peronosporaceae</taxon>
        <taxon>Phytophthora</taxon>
    </lineage>
</organism>
<evidence type="ECO:0000313" key="3">
    <source>
        <dbReference type="EMBL" id="KAE8980630.1"/>
    </source>
</evidence>
<feature type="compositionally biased region" description="Gly residues" evidence="1">
    <location>
        <begin position="554"/>
        <end position="576"/>
    </location>
</feature>
<evidence type="ECO:0000313" key="2">
    <source>
        <dbReference type="EMBL" id="KAE8978286.1"/>
    </source>
</evidence>
<proteinExistence type="predicted"/>
<protein>
    <submittedName>
        <fullName evidence="2">Uncharacterized protein</fullName>
    </submittedName>
</protein>
<reference evidence="4 5" key="1">
    <citation type="submission" date="2018-09" db="EMBL/GenBank/DDBJ databases">
        <title>Genomic investigation of the strawberry pathogen Phytophthora fragariae indicates pathogenicity is determined by transcriptional variation in three key races.</title>
        <authorList>
            <person name="Adams T.M."/>
            <person name="Armitage A.D."/>
            <person name="Sobczyk M.K."/>
            <person name="Bates H.J."/>
            <person name="Dunwell J.M."/>
            <person name="Nellist C.F."/>
            <person name="Harrison R.J."/>
        </authorList>
    </citation>
    <scope>NUCLEOTIDE SEQUENCE [LARGE SCALE GENOMIC DNA]</scope>
    <source>
        <strain evidence="2 4">SCRP249</strain>
        <strain evidence="3 5">SCRP324</strain>
    </source>
</reference>
<comment type="caution">
    <text evidence="2">The sequence shown here is derived from an EMBL/GenBank/DDBJ whole genome shotgun (WGS) entry which is preliminary data.</text>
</comment>
<sequence length="653" mass="72132">MTDGPSRDTASALVVVEKSGANIIPGVEDHLEKLAGFFLAQARSLAEGHAMLQSQQEGQSNAQSAALMAVQVSTETGIKQLTDQQLAIAGRFQEELVATQSAIREQFMAMQMMQAQAGEQIETSVTEKLFNALREVQCESHALITSQANGVNRLETQLNAKIDDGFQTLTSRIQQLIEEQTTIRQHANIDSDKTVELVHELVEKSTTGIYAYVEQSVERGLQVVREELRQEVCASAVVSTSEPALDVVKHLVAAEAKNSERRIKANMQKALTSFQSDMHLQVQRQVDATSILQDQFQQYRDHAKLKQGSAGDRLCGDDAKELVRKEVDDRMTTLQRQLEVVELKRQAEWRQLQAVERERQADLKTKEMELQTVQRERQAELQIKETVLRQLQAVENAREAELQAKKSELNRGVTEVVAERLRDPVAADISAEIKRSVERSVKTIIDLIRGEVDHYEQTKDEVKTKIENRVSISEDDGDEHDDELSEEDRNTQQRMRDAFIKAQAAITPPTPSLVVHEGGPLLQDGDCVRNKYNRHASPRVVQGRATPSQRVRGGRSGGGRNGVRSGGGGRNGGRSGPHGSMVRQAIVSGLQQAVAERAEAAAQRVHGGRSGGGRNGGRSGPHGNMDRQAIISGLQQEMAKRAEAAAHRYMPNS</sequence>
<accession>A0A6A3I644</accession>
<feature type="compositionally biased region" description="Acidic residues" evidence="1">
    <location>
        <begin position="473"/>
        <end position="486"/>
    </location>
</feature>